<evidence type="ECO:0000256" key="2">
    <source>
        <dbReference type="ARBA" id="ARBA00023315"/>
    </source>
</evidence>
<dbReference type="OrthoDB" id="1862401at2759"/>
<evidence type="ECO:0000313" key="4">
    <source>
        <dbReference type="Proteomes" id="UP000325081"/>
    </source>
</evidence>
<sequence>MTTEGSQHFLRLRPSAPADRHIARRHPSPLFPGRANHHTIGDATSIVGFIRDWAKLGVVPNSRPVFERDLIKVPQGLDSIYWNNMKCVPFGSSSTFPLPTNRVRATFVLDRARFKKLKDLVVAEFSELFPPIVFCRDFGLRLDVRYSGPSQPAIARELLRQLLIGRASEIRHHELIGPDGFFLAARAIADEIKYKLNGMDKITEWFENAPKIIRSVLGKCLFSVSGSVRVDLYGADFGLGRARKMEILSIDGEKYTMSLCKPRDCEGGLEVGMSLTKEVRDVFVGLFNDGLNT</sequence>
<accession>A0A5A7PFS7</accession>
<proteinExistence type="predicted"/>
<gene>
    <name evidence="3" type="ORF">STAS_07635</name>
</gene>
<dbReference type="GO" id="GO:0016747">
    <property type="term" value="F:acyltransferase activity, transferring groups other than amino-acyl groups"/>
    <property type="evidence" value="ECO:0007669"/>
    <property type="project" value="UniProtKB-ARBA"/>
</dbReference>
<dbReference type="InterPro" id="IPR051504">
    <property type="entry name" value="Plant_metabolite_acyltrans"/>
</dbReference>
<dbReference type="Gene3D" id="3.30.559.10">
    <property type="entry name" value="Chloramphenicol acetyltransferase-like domain"/>
    <property type="match status" value="2"/>
</dbReference>
<dbReference type="Proteomes" id="UP000325081">
    <property type="component" value="Unassembled WGS sequence"/>
</dbReference>
<keyword evidence="4" id="KW-1185">Reference proteome</keyword>
<reference evidence="4" key="1">
    <citation type="journal article" date="2019" name="Curr. Biol.">
        <title>Genome Sequence of Striga asiatica Provides Insight into the Evolution of Plant Parasitism.</title>
        <authorList>
            <person name="Yoshida S."/>
            <person name="Kim S."/>
            <person name="Wafula E.K."/>
            <person name="Tanskanen J."/>
            <person name="Kim Y.M."/>
            <person name="Honaas L."/>
            <person name="Yang Z."/>
            <person name="Spallek T."/>
            <person name="Conn C.E."/>
            <person name="Ichihashi Y."/>
            <person name="Cheong K."/>
            <person name="Cui S."/>
            <person name="Der J.P."/>
            <person name="Gundlach H."/>
            <person name="Jiao Y."/>
            <person name="Hori C."/>
            <person name="Ishida J.K."/>
            <person name="Kasahara H."/>
            <person name="Kiba T."/>
            <person name="Kim M.S."/>
            <person name="Koo N."/>
            <person name="Laohavisit A."/>
            <person name="Lee Y.H."/>
            <person name="Lumba S."/>
            <person name="McCourt P."/>
            <person name="Mortimer J.C."/>
            <person name="Mutuku J.M."/>
            <person name="Nomura T."/>
            <person name="Sasaki-Sekimoto Y."/>
            <person name="Seto Y."/>
            <person name="Wang Y."/>
            <person name="Wakatake T."/>
            <person name="Sakakibara H."/>
            <person name="Demura T."/>
            <person name="Yamaguchi S."/>
            <person name="Yoneyama K."/>
            <person name="Manabe R.I."/>
            <person name="Nelson D.C."/>
            <person name="Schulman A.H."/>
            <person name="Timko M.P."/>
            <person name="dePamphilis C.W."/>
            <person name="Choi D."/>
            <person name="Shirasu K."/>
        </authorList>
    </citation>
    <scope>NUCLEOTIDE SEQUENCE [LARGE SCALE GENOMIC DNA]</scope>
    <source>
        <strain evidence="4">cv. UVA1</strain>
    </source>
</reference>
<dbReference type="InterPro" id="IPR023213">
    <property type="entry name" value="CAT-like_dom_sf"/>
</dbReference>
<dbReference type="AlphaFoldDB" id="A0A5A7PFS7"/>
<keyword evidence="2" id="KW-0012">Acyltransferase</keyword>
<protein>
    <submittedName>
        <fullName evidence="3">Malonyl CoA:anthocyanin5-O-glucoside-6'''-O-malonyltransferase</fullName>
    </submittedName>
</protein>
<organism evidence="3 4">
    <name type="scientific">Striga asiatica</name>
    <name type="common">Asiatic witchweed</name>
    <name type="synonym">Buchnera asiatica</name>
    <dbReference type="NCBI Taxonomy" id="4170"/>
    <lineage>
        <taxon>Eukaryota</taxon>
        <taxon>Viridiplantae</taxon>
        <taxon>Streptophyta</taxon>
        <taxon>Embryophyta</taxon>
        <taxon>Tracheophyta</taxon>
        <taxon>Spermatophyta</taxon>
        <taxon>Magnoliopsida</taxon>
        <taxon>eudicotyledons</taxon>
        <taxon>Gunneridae</taxon>
        <taxon>Pentapetalae</taxon>
        <taxon>asterids</taxon>
        <taxon>lamiids</taxon>
        <taxon>Lamiales</taxon>
        <taxon>Orobanchaceae</taxon>
        <taxon>Buchnereae</taxon>
        <taxon>Striga</taxon>
    </lineage>
</organism>
<keyword evidence="1 3" id="KW-0808">Transferase</keyword>
<evidence type="ECO:0000313" key="3">
    <source>
        <dbReference type="EMBL" id="GER31610.1"/>
    </source>
</evidence>
<dbReference type="PANTHER" id="PTHR31625">
    <property type="match status" value="1"/>
</dbReference>
<name>A0A5A7PFS7_STRAF</name>
<dbReference type="EMBL" id="BKCP01004505">
    <property type="protein sequence ID" value="GER31610.1"/>
    <property type="molecule type" value="Genomic_DNA"/>
</dbReference>
<evidence type="ECO:0000256" key="1">
    <source>
        <dbReference type="ARBA" id="ARBA00022679"/>
    </source>
</evidence>
<comment type="caution">
    <text evidence="3">The sequence shown here is derived from an EMBL/GenBank/DDBJ whole genome shotgun (WGS) entry which is preliminary data.</text>
</comment>